<evidence type="ECO:0000313" key="2">
    <source>
        <dbReference type="WBParaSite" id="ACAC_0001367001-mRNA-1"/>
    </source>
</evidence>
<dbReference type="PANTHER" id="PTHR12862:SF0">
    <property type="entry name" value="N-ACETYL-D-GLUCOSAMINE KINASE"/>
    <property type="match status" value="1"/>
</dbReference>
<keyword evidence="1" id="KW-1185">Reference proteome</keyword>
<name>A0A0K0DPI1_ANGCA</name>
<protein>
    <submittedName>
        <fullName evidence="2">BcrAD_BadFG domain-containing protein</fullName>
    </submittedName>
</protein>
<evidence type="ECO:0000313" key="1">
    <source>
        <dbReference type="Proteomes" id="UP000035642"/>
    </source>
</evidence>
<organism evidence="1 2">
    <name type="scientific">Angiostrongylus cantonensis</name>
    <name type="common">Rat lungworm</name>
    <dbReference type="NCBI Taxonomy" id="6313"/>
    <lineage>
        <taxon>Eukaryota</taxon>
        <taxon>Metazoa</taxon>
        <taxon>Ecdysozoa</taxon>
        <taxon>Nematoda</taxon>
        <taxon>Chromadorea</taxon>
        <taxon>Rhabditida</taxon>
        <taxon>Rhabditina</taxon>
        <taxon>Rhabditomorpha</taxon>
        <taxon>Strongyloidea</taxon>
        <taxon>Metastrongylidae</taxon>
        <taxon>Angiostrongylus</taxon>
    </lineage>
</organism>
<sequence length="132" mass="14001">MFRSVSFFVKSSEISQGLGLSGAEGARDNSSFVKYVEANHGDLAEHIFLTSDTVAAVAAAFEHGEVVVKLTEFYNIYMETGQYAHFFSGGVILVAGTGSSCRVLLADGHVFGVGGWGHQIGDGGSGFWIAMR</sequence>
<proteinExistence type="predicted"/>
<dbReference type="SUPFAM" id="SSF53067">
    <property type="entry name" value="Actin-like ATPase domain"/>
    <property type="match status" value="1"/>
</dbReference>
<accession>A0A0K0DPI1</accession>
<dbReference type="GO" id="GO:0045127">
    <property type="term" value="F:N-acetylglucosamine kinase activity"/>
    <property type="evidence" value="ECO:0007669"/>
    <property type="project" value="InterPro"/>
</dbReference>
<dbReference type="Proteomes" id="UP000035642">
    <property type="component" value="Unassembled WGS sequence"/>
</dbReference>
<dbReference type="AlphaFoldDB" id="A0A0K0DPI1"/>
<dbReference type="WBParaSite" id="ACAC_0001367001-mRNA-1">
    <property type="protein sequence ID" value="ACAC_0001367001-mRNA-1"/>
    <property type="gene ID" value="ACAC_0001367001"/>
</dbReference>
<reference evidence="1" key="1">
    <citation type="submission" date="2012-09" db="EMBL/GenBank/DDBJ databases">
        <authorList>
            <person name="Martin A.A."/>
        </authorList>
    </citation>
    <scope>NUCLEOTIDE SEQUENCE</scope>
</reference>
<dbReference type="InterPro" id="IPR043129">
    <property type="entry name" value="ATPase_NBD"/>
</dbReference>
<dbReference type="InterPro" id="IPR039758">
    <property type="entry name" value="NAGK-like"/>
</dbReference>
<dbReference type="Gene3D" id="3.30.420.40">
    <property type="match status" value="2"/>
</dbReference>
<dbReference type="STRING" id="6313.A0A0K0DPI1"/>
<reference evidence="2" key="2">
    <citation type="submission" date="2017-02" db="UniProtKB">
        <authorList>
            <consortium name="WormBaseParasite"/>
        </authorList>
    </citation>
    <scope>IDENTIFICATION</scope>
</reference>
<dbReference type="PANTHER" id="PTHR12862">
    <property type="entry name" value="BADF TYPE ATPASE DOMAIN-CONTAINING PROTEIN"/>
    <property type="match status" value="1"/>
</dbReference>